<dbReference type="GO" id="GO:0009279">
    <property type="term" value="C:cell outer membrane"/>
    <property type="evidence" value="ECO:0007669"/>
    <property type="project" value="UniProtKB-SubCell"/>
</dbReference>
<keyword evidence="5" id="KW-0798">TonB box</keyword>
<dbReference type="RefSeq" id="WP_208830223.1">
    <property type="nucleotide sequence ID" value="NZ_CP072110.1"/>
</dbReference>
<feature type="domain" description="TonB-dependent receptor-like beta-barrel" evidence="9">
    <location>
        <begin position="199"/>
        <end position="672"/>
    </location>
</feature>
<feature type="signal peptide" evidence="8">
    <location>
        <begin position="1"/>
        <end position="24"/>
    </location>
</feature>
<name>A0A975DAK9_9GAMM</name>
<dbReference type="Proteomes" id="UP000682739">
    <property type="component" value="Chromosome"/>
</dbReference>
<dbReference type="InterPro" id="IPR036942">
    <property type="entry name" value="Beta-barrel_TonB_sf"/>
</dbReference>
<keyword evidence="6" id="KW-0472">Membrane</keyword>
<dbReference type="KEGG" id="psym:J1N51_08175"/>
<dbReference type="PANTHER" id="PTHR30069:SF49">
    <property type="entry name" value="OUTER MEMBRANE PROTEIN C"/>
    <property type="match status" value="1"/>
</dbReference>
<evidence type="ECO:0000256" key="7">
    <source>
        <dbReference type="ARBA" id="ARBA00023237"/>
    </source>
</evidence>
<sequence length="718" mass="78826">MNNTFIANAIMLGISSCASLSVLAETNSKTEQTHTTKQTSSIEVIKIQSKVPSSDFAAVHSPTHLVTANQTDVGQWLNVLTGAAGVNNGPITTLAQYRGYTGDRVGVTINNQTVVGAGPNSMDSPLSYAIAGAIDSVAVFRGISPVSVAASGLGGTIVIEQGLPKFSGTKKPLLSGKLAGQYSANNNANTLTTDINIANKQHALRAFSSFQQADGFEDGNGHRIDETGYQRNQSLLSYGYQSQQHTIYSQLRITNTNDSGTPALPMDIDYIDARQFSLWGESDLEVGQLNWLVSKDSAEHGMSNYLMRPVMPNMKRYNTAELDALNFQISLTKNISEDWLLISGIRHAKSEHDATITSPDNDRFRILNFNDVALIDTSVFVEGRYTVPETLSSAVSDGLITLGLQYTDHTAQSGSVKHHMAIMSPAIGTLQNSFNQTDTNIDEGLLDWVISYKQPMNDEFTGLFSIARKQRAASYQERFLWNPMQSTGGLADGNTYIGNLNLEAETAKQINLGLEYQTDTSMVSPQVFYHEIDDYISAVPSSNMAANMVASMMTGKTPLAFANVDAKTYGFDLLANHQLSDQWSLSGSVSVIRGQRRDMEDDLYRIAADRLQMTVFYLFDEWQLALQQTLVAGQNKVSELNGEQSSSGYSLTNLYALKQVDKIEFKVGIDNLFDNFYQDHLSGRYRPMLNPSNSTSIEQGEIIPGMGRNIYASITWYF</sequence>
<dbReference type="SUPFAM" id="SSF56935">
    <property type="entry name" value="Porins"/>
    <property type="match status" value="1"/>
</dbReference>
<dbReference type="Gene3D" id="2.40.170.20">
    <property type="entry name" value="TonB-dependent receptor, beta-barrel domain"/>
    <property type="match status" value="1"/>
</dbReference>
<dbReference type="PANTHER" id="PTHR30069">
    <property type="entry name" value="TONB-DEPENDENT OUTER MEMBRANE RECEPTOR"/>
    <property type="match status" value="1"/>
</dbReference>
<evidence type="ECO:0000256" key="8">
    <source>
        <dbReference type="SAM" id="SignalP"/>
    </source>
</evidence>
<keyword evidence="8" id="KW-0732">Signal</keyword>
<accession>A0A975DAK9</accession>
<keyword evidence="7" id="KW-0998">Cell outer membrane</keyword>
<dbReference type="Pfam" id="PF00593">
    <property type="entry name" value="TonB_dep_Rec_b-barrel"/>
    <property type="match status" value="1"/>
</dbReference>
<evidence type="ECO:0000313" key="10">
    <source>
        <dbReference type="EMBL" id="QTH62756.1"/>
    </source>
</evidence>
<keyword evidence="11" id="KW-1185">Reference proteome</keyword>
<evidence type="ECO:0000259" key="9">
    <source>
        <dbReference type="Pfam" id="PF00593"/>
    </source>
</evidence>
<dbReference type="InterPro" id="IPR000531">
    <property type="entry name" value="Beta-barrel_TonB"/>
</dbReference>
<comment type="subcellular location">
    <subcellularLocation>
        <location evidence="1">Cell outer membrane</location>
        <topology evidence="1">Multi-pass membrane protein</topology>
    </subcellularLocation>
</comment>
<feature type="chain" id="PRO_5036994652" evidence="8">
    <location>
        <begin position="25"/>
        <end position="718"/>
    </location>
</feature>
<keyword evidence="2" id="KW-0813">Transport</keyword>
<evidence type="ECO:0000256" key="6">
    <source>
        <dbReference type="ARBA" id="ARBA00023136"/>
    </source>
</evidence>
<keyword evidence="3" id="KW-1134">Transmembrane beta strand</keyword>
<evidence type="ECO:0000256" key="1">
    <source>
        <dbReference type="ARBA" id="ARBA00004571"/>
    </source>
</evidence>
<evidence type="ECO:0000256" key="2">
    <source>
        <dbReference type="ARBA" id="ARBA00022448"/>
    </source>
</evidence>
<dbReference type="AlphaFoldDB" id="A0A975DAK9"/>
<proteinExistence type="predicted"/>
<keyword evidence="4" id="KW-0812">Transmembrane</keyword>
<dbReference type="PROSITE" id="PS01156">
    <property type="entry name" value="TONB_DEPENDENT_REC_2"/>
    <property type="match status" value="1"/>
</dbReference>
<dbReference type="GO" id="GO:0015344">
    <property type="term" value="F:siderophore uptake transmembrane transporter activity"/>
    <property type="evidence" value="ECO:0007669"/>
    <property type="project" value="TreeGrafter"/>
</dbReference>
<evidence type="ECO:0000256" key="3">
    <source>
        <dbReference type="ARBA" id="ARBA00022452"/>
    </source>
</evidence>
<dbReference type="InterPro" id="IPR010917">
    <property type="entry name" value="TonB_rcpt_CS"/>
</dbReference>
<dbReference type="InterPro" id="IPR039426">
    <property type="entry name" value="TonB-dep_rcpt-like"/>
</dbReference>
<dbReference type="GO" id="GO:0044718">
    <property type="term" value="P:siderophore transmembrane transport"/>
    <property type="evidence" value="ECO:0007669"/>
    <property type="project" value="TreeGrafter"/>
</dbReference>
<protein>
    <submittedName>
        <fullName evidence="10">TonB-dependent receptor</fullName>
    </submittedName>
</protein>
<dbReference type="EMBL" id="CP072110">
    <property type="protein sequence ID" value="QTH62756.1"/>
    <property type="molecule type" value="Genomic_DNA"/>
</dbReference>
<organism evidence="10 11">
    <name type="scientific">Psychrosphaera ytuae</name>
    <dbReference type="NCBI Taxonomy" id="2820710"/>
    <lineage>
        <taxon>Bacteria</taxon>
        <taxon>Pseudomonadati</taxon>
        <taxon>Pseudomonadota</taxon>
        <taxon>Gammaproteobacteria</taxon>
        <taxon>Alteromonadales</taxon>
        <taxon>Pseudoalteromonadaceae</taxon>
        <taxon>Psychrosphaera</taxon>
    </lineage>
</organism>
<reference evidence="10" key="1">
    <citation type="submission" date="2021-03" db="EMBL/GenBank/DDBJ databases">
        <title>Description of Psychrosphaera ytuae sp. nov. isolated from deep sea sediment of South China Sea.</title>
        <authorList>
            <person name="Zhang J."/>
            <person name="Xu X.-D."/>
        </authorList>
    </citation>
    <scope>NUCLEOTIDE SEQUENCE</scope>
    <source>
        <strain evidence="10">MTZ26</strain>
    </source>
</reference>
<evidence type="ECO:0000256" key="5">
    <source>
        <dbReference type="ARBA" id="ARBA00023077"/>
    </source>
</evidence>
<gene>
    <name evidence="10" type="ORF">J1N51_08175</name>
</gene>
<evidence type="ECO:0000256" key="4">
    <source>
        <dbReference type="ARBA" id="ARBA00022692"/>
    </source>
</evidence>
<evidence type="ECO:0000313" key="11">
    <source>
        <dbReference type="Proteomes" id="UP000682739"/>
    </source>
</evidence>
<keyword evidence="10" id="KW-0675">Receptor</keyword>